<dbReference type="PhylomeDB" id="A0A0G4EAP2"/>
<accession>A0A0G4EAP2</accession>
<dbReference type="Proteomes" id="UP000041254">
    <property type="component" value="Unassembled WGS sequence"/>
</dbReference>
<dbReference type="PANTHER" id="PTHR34144:SF7">
    <property type="entry name" value="EXPORT PROTEIN (CAP59), PUTATIVE (AFU_ORTHOLOGUE AFUA_7G05020)-RELATED"/>
    <property type="match status" value="1"/>
</dbReference>
<organism evidence="1 2">
    <name type="scientific">Vitrella brassicaformis (strain CCMP3155)</name>
    <dbReference type="NCBI Taxonomy" id="1169540"/>
    <lineage>
        <taxon>Eukaryota</taxon>
        <taxon>Sar</taxon>
        <taxon>Alveolata</taxon>
        <taxon>Colpodellida</taxon>
        <taxon>Vitrellaceae</taxon>
        <taxon>Vitrella</taxon>
    </lineage>
</organism>
<keyword evidence="2" id="KW-1185">Reference proteome</keyword>
<dbReference type="EMBL" id="CDMY01000103">
    <property type="protein sequence ID" value="CEL92713.1"/>
    <property type="molecule type" value="Genomic_DNA"/>
</dbReference>
<gene>
    <name evidence="1" type="ORF">Vbra_23373</name>
</gene>
<dbReference type="InParanoid" id="A0A0G4EAP2"/>
<evidence type="ECO:0000313" key="2">
    <source>
        <dbReference type="Proteomes" id="UP000041254"/>
    </source>
</evidence>
<proteinExistence type="predicted"/>
<evidence type="ECO:0008006" key="3">
    <source>
        <dbReference type="Google" id="ProtNLM"/>
    </source>
</evidence>
<name>A0A0G4EAP2_VITBC</name>
<evidence type="ECO:0000313" key="1">
    <source>
        <dbReference type="EMBL" id="CEL92713.1"/>
    </source>
</evidence>
<reference evidence="1 2" key="1">
    <citation type="submission" date="2014-11" db="EMBL/GenBank/DDBJ databases">
        <authorList>
            <person name="Zhu J."/>
            <person name="Qi W."/>
            <person name="Song R."/>
        </authorList>
    </citation>
    <scope>NUCLEOTIDE SEQUENCE [LARGE SCALE GENOMIC DNA]</scope>
</reference>
<dbReference type="InterPro" id="IPR021047">
    <property type="entry name" value="Mannosyltransferase_CMT1"/>
</dbReference>
<sequence>MTVSPPCHQAGLIGIGGGQTAESEHLATRGRFIHRKHLGPGTAAANGAAERCNTAATAAGVEHRIRHLPRLCGSHLRIPTSLKKPRDDTSGGHKPADVLLKERLGPQAYALEQICAAQAADRDWGRYNRTLLGRRIFFAANLYTNQPVLSDWMLQLLKAVDFLGPRNVGISIYENGSHDRTKELLRVLDEVLTAYGLAHSVVTDAEEKPKNVHRIEYLAKVRNRALQPLIREAGVATYDRILFLNDIYFCEHDIIELLHQSLLNEADIACGMDYKTADRNRRTVDFYDTWVFRDRGGNPWGSFAPSSMRELQSGKPLQVGCCWNGAAALSPIPFIAHDVRFRRSRDGVVGCPVDRECSASECSLLCKDFARNGFHRVLAVPSMRVAYDLGTYQLLPKPPPREALAAMDRPIEWQPLSRETLCWGIVRPGSERTAKDCPQVWECLMDDRSAHRRSGLQCRDLPPAWHDVTKAAAEESKGGDDKR</sequence>
<protein>
    <recommendedName>
        <fullName evidence="3">Alpha-1,3-mannosyltransferase CMT1</fullName>
    </recommendedName>
</protein>
<dbReference type="VEuPathDB" id="CryptoDB:Vbra_23373"/>
<dbReference type="PANTHER" id="PTHR34144">
    <property type="entry name" value="CHROMOSOME 8, WHOLE GENOME SHOTGUN SEQUENCE"/>
    <property type="match status" value="1"/>
</dbReference>
<dbReference type="Pfam" id="PF11735">
    <property type="entry name" value="CAP59_mtransfer"/>
    <property type="match status" value="1"/>
</dbReference>
<dbReference type="OrthoDB" id="262547at2759"/>
<dbReference type="AlphaFoldDB" id="A0A0G4EAP2"/>